<dbReference type="Proteomes" id="UP000199159">
    <property type="component" value="Unassembled WGS sequence"/>
</dbReference>
<dbReference type="GO" id="GO:0043565">
    <property type="term" value="F:sequence-specific DNA binding"/>
    <property type="evidence" value="ECO:0007669"/>
    <property type="project" value="InterPro"/>
</dbReference>
<feature type="domain" description="Response regulatory" evidence="6">
    <location>
        <begin position="3"/>
        <end position="120"/>
    </location>
</feature>
<dbReference type="PANTHER" id="PTHR43280:SF2">
    <property type="entry name" value="HTH-TYPE TRANSCRIPTIONAL REGULATOR EXSA"/>
    <property type="match status" value="1"/>
</dbReference>
<evidence type="ECO:0000256" key="3">
    <source>
        <dbReference type="ARBA" id="ARBA00023163"/>
    </source>
</evidence>
<evidence type="ECO:0000259" key="5">
    <source>
        <dbReference type="PROSITE" id="PS01124"/>
    </source>
</evidence>
<dbReference type="CDD" id="cd17536">
    <property type="entry name" value="REC_YesN-like"/>
    <property type="match status" value="1"/>
</dbReference>
<dbReference type="SUPFAM" id="SSF52172">
    <property type="entry name" value="CheY-like"/>
    <property type="match status" value="1"/>
</dbReference>
<dbReference type="SMART" id="SM00448">
    <property type="entry name" value="REC"/>
    <property type="match status" value="1"/>
</dbReference>
<dbReference type="STRING" id="930152.SAMN05216565_10760"/>
<dbReference type="PANTHER" id="PTHR43280">
    <property type="entry name" value="ARAC-FAMILY TRANSCRIPTIONAL REGULATOR"/>
    <property type="match status" value="1"/>
</dbReference>
<proteinExistence type="predicted"/>
<keyword evidence="3" id="KW-0804">Transcription</keyword>
<dbReference type="EMBL" id="FNJU01000007">
    <property type="protein sequence ID" value="SDP79381.1"/>
    <property type="molecule type" value="Genomic_DNA"/>
</dbReference>
<dbReference type="GO" id="GO:0003700">
    <property type="term" value="F:DNA-binding transcription factor activity"/>
    <property type="evidence" value="ECO:0007669"/>
    <property type="project" value="InterPro"/>
</dbReference>
<dbReference type="OrthoDB" id="342399at2"/>
<keyword evidence="2" id="KW-0238">DNA-binding</keyword>
<sequence>MCQLLIVDDETSVVDSLALTIPWNEYGIEEVHKAYSAQEALQISEKQAIDIMITDIQMPEMNGFQLNEKIKTSSPNIKTIILTGYDDFKYAQKAIRQQTVDYLLKPVDIKLLIKTVQNIVQNIETELKETSSYQHIKNTLHVNMPMLKSQLLNDLLKNDVVDLNHLRKRLAVFDSFKLDDLFMMIVIRLDEGFESYDLKSMSLIEFAVSNISEEIFQELFELWNCITDHGYIVFLVKSDHRGDLKLVNSYAEKLQKYIQTFMQGSITVCLSNIGVFPYDVRNIYQTSIETIKYNVGKNKSNFIIAKGISKELKNGNTINLHEVPTINSLLEAGDWDGAIARISHVLAITDETSEPSHDYLFRILLYLASSFSIFCKGDDRTTEEQLGEEFELLIQKRSLITKNRVFNWAEKWINSIRNKHTNYIDDSQERIIAKVRAFIHENLSEDMSLQTIAEKVNLHPVYLSKVYKNITNETIGEYIYQLRMKRADFLLRNTNLKIADVGNELGFFSQSHFIKVFKKRYGCTPQKYRDQNK</sequence>
<dbReference type="GO" id="GO:0000160">
    <property type="term" value="P:phosphorelay signal transduction system"/>
    <property type="evidence" value="ECO:0007669"/>
    <property type="project" value="InterPro"/>
</dbReference>
<dbReference type="InterPro" id="IPR011006">
    <property type="entry name" value="CheY-like_superfamily"/>
</dbReference>
<dbReference type="InterPro" id="IPR018060">
    <property type="entry name" value="HTH_AraC"/>
</dbReference>
<organism evidence="7 8">
    <name type="scientific">Litchfieldia salsa</name>
    <dbReference type="NCBI Taxonomy" id="930152"/>
    <lineage>
        <taxon>Bacteria</taxon>
        <taxon>Bacillati</taxon>
        <taxon>Bacillota</taxon>
        <taxon>Bacilli</taxon>
        <taxon>Bacillales</taxon>
        <taxon>Bacillaceae</taxon>
        <taxon>Litchfieldia</taxon>
    </lineage>
</organism>
<gene>
    <name evidence="7" type="ORF">SAMN05216565_10760</name>
</gene>
<dbReference type="InterPro" id="IPR009057">
    <property type="entry name" value="Homeodomain-like_sf"/>
</dbReference>
<evidence type="ECO:0000313" key="8">
    <source>
        <dbReference type="Proteomes" id="UP000199159"/>
    </source>
</evidence>
<dbReference type="Gene3D" id="1.10.10.60">
    <property type="entry name" value="Homeodomain-like"/>
    <property type="match status" value="2"/>
</dbReference>
<dbReference type="SMART" id="SM00342">
    <property type="entry name" value="HTH_ARAC"/>
    <property type="match status" value="1"/>
</dbReference>
<keyword evidence="4" id="KW-0597">Phosphoprotein</keyword>
<dbReference type="Gene3D" id="3.40.50.2300">
    <property type="match status" value="1"/>
</dbReference>
<reference evidence="8" key="1">
    <citation type="submission" date="2016-10" db="EMBL/GenBank/DDBJ databases">
        <authorList>
            <person name="Varghese N."/>
            <person name="Submissions S."/>
        </authorList>
    </citation>
    <scope>NUCLEOTIDE SEQUENCE [LARGE SCALE GENOMIC DNA]</scope>
    <source>
        <strain evidence="8">IBRC-M10078</strain>
    </source>
</reference>
<evidence type="ECO:0000256" key="2">
    <source>
        <dbReference type="ARBA" id="ARBA00023125"/>
    </source>
</evidence>
<name>A0A1H0VM74_9BACI</name>
<feature type="modified residue" description="4-aspartylphosphate" evidence="4">
    <location>
        <position position="55"/>
    </location>
</feature>
<dbReference type="PROSITE" id="PS01124">
    <property type="entry name" value="HTH_ARAC_FAMILY_2"/>
    <property type="match status" value="1"/>
</dbReference>
<keyword evidence="8" id="KW-1185">Reference proteome</keyword>
<evidence type="ECO:0000313" key="7">
    <source>
        <dbReference type="EMBL" id="SDP79381.1"/>
    </source>
</evidence>
<protein>
    <submittedName>
        <fullName evidence="7">Two-component system, response regulator YesN</fullName>
    </submittedName>
</protein>
<evidence type="ECO:0000256" key="1">
    <source>
        <dbReference type="ARBA" id="ARBA00023015"/>
    </source>
</evidence>
<evidence type="ECO:0000256" key="4">
    <source>
        <dbReference type="PROSITE-ProRule" id="PRU00169"/>
    </source>
</evidence>
<dbReference type="AlphaFoldDB" id="A0A1H0VM74"/>
<dbReference type="RefSeq" id="WP_090855650.1">
    <property type="nucleotide sequence ID" value="NZ_FNJU01000007.1"/>
</dbReference>
<accession>A0A1H0VM74</accession>
<dbReference type="InterPro" id="IPR001789">
    <property type="entry name" value="Sig_transdc_resp-reg_receiver"/>
</dbReference>
<keyword evidence="1" id="KW-0805">Transcription regulation</keyword>
<dbReference type="PRINTS" id="PR00032">
    <property type="entry name" value="HTHARAC"/>
</dbReference>
<dbReference type="Pfam" id="PF00072">
    <property type="entry name" value="Response_reg"/>
    <property type="match status" value="1"/>
</dbReference>
<dbReference type="Pfam" id="PF12833">
    <property type="entry name" value="HTH_18"/>
    <property type="match status" value="1"/>
</dbReference>
<feature type="domain" description="HTH araC/xylS-type" evidence="5">
    <location>
        <begin position="433"/>
        <end position="531"/>
    </location>
</feature>
<dbReference type="PROSITE" id="PS50110">
    <property type="entry name" value="RESPONSE_REGULATORY"/>
    <property type="match status" value="1"/>
</dbReference>
<evidence type="ECO:0000259" key="6">
    <source>
        <dbReference type="PROSITE" id="PS50110"/>
    </source>
</evidence>
<dbReference type="InterPro" id="IPR020449">
    <property type="entry name" value="Tscrpt_reg_AraC-type_HTH"/>
</dbReference>
<dbReference type="SUPFAM" id="SSF46689">
    <property type="entry name" value="Homeodomain-like"/>
    <property type="match status" value="2"/>
</dbReference>